<evidence type="ECO:0000313" key="3">
    <source>
        <dbReference type="Proteomes" id="UP000319817"/>
    </source>
</evidence>
<feature type="compositionally biased region" description="Low complexity" evidence="1">
    <location>
        <begin position="142"/>
        <end position="158"/>
    </location>
</feature>
<feature type="region of interest" description="Disordered" evidence="1">
    <location>
        <begin position="93"/>
        <end position="165"/>
    </location>
</feature>
<name>A0A517NP98_9BACT</name>
<dbReference type="Proteomes" id="UP000319817">
    <property type="component" value="Chromosome"/>
</dbReference>
<dbReference type="AlphaFoldDB" id="A0A517NP98"/>
<protein>
    <submittedName>
        <fullName evidence="2">Uncharacterized protein</fullName>
    </submittedName>
</protein>
<keyword evidence="3" id="KW-1185">Reference proteome</keyword>
<evidence type="ECO:0000313" key="2">
    <source>
        <dbReference type="EMBL" id="QDT08955.1"/>
    </source>
</evidence>
<organism evidence="2 3">
    <name type="scientific">Stieleria marina</name>
    <dbReference type="NCBI Taxonomy" id="1930275"/>
    <lineage>
        <taxon>Bacteria</taxon>
        <taxon>Pseudomonadati</taxon>
        <taxon>Planctomycetota</taxon>
        <taxon>Planctomycetia</taxon>
        <taxon>Pirellulales</taxon>
        <taxon>Pirellulaceae</taxon>
        <taxon>Stieleria</taxon>
    </lineage>
</organism>
<gene>
    <name evidence="2" type="ORF">K239x_08980</name>
</gene>
<sequence length="165" mass="18383">MAKKKRIPHKFLPWIDARKRFKLSDAHIQMARELGLSPKRFSRYADRTKEPWKLPLSEFIESLYVKQFGKERPDEVHKMEDIAAAHVEKRAARKAENLLEKNNQAAEEEPASTETVSEETSTSEADIKTEASETDASAAGTEVPESNAAEAAAAVNSSQDQAASE</sequence>
<proteinExistence type="predicted"/>
<reference evidence="2 3" key="1">
    <citation type="submission" date="2019-02" db="EMBL/GenBank/DDBJ databases">
        <title>Deep-cultivation of Planctomycetes and their phenomic and genomic characterization uncovers novel biology.</title>
        <authorList>
            <person name="Wiegand S."/>
            <person name="Jogler M."/>
            <person name="Boedeker C."/>
            <person name="Pinto D."/>
            <person name="Vollmers J."/>
            <person name="Rivas-Marin E."/>
            <person name="Kohn T."/>
            <person name="Peeters S.H."/>
            <person name="Heuer A."/>
            <person name="Rast P."/>
            <person name="Oberbeckmann S."/>
            <person name="Bunk B."/>
            <person name="Jeske O."/>
            <person name="Meyerdierks A."/>
            <person name="Storesund J.E."/>
            <person name="Kallscheuer N."/>
            <person name="Luecker S."/>
            <person name="Lage O.M."/>
            <person name="Pohl T."/>
            <person name="Merkel B.J."/>
            <person name="Hornburger P."/>
            <person name="Mueller R.-W."/>
            <person name="Bruemmer F."/>
            <person name="Labrenz M."/>
            <person name="Spormann A.M."/>
            <person name="Op den Camp H."/>
            <person name="Overmann J."/>
            <person name="Amann R."/>
            <person name="Jetten M.S.M."/>
            <person name="Mascher T."/>
            <person name="Medema M.H."/>
            <person name="Devos D.P."/>
            <person name="Kaster A.-K."/>
            <person name="Ovreas L."/>
            <person name="Rohde M."/>
            <person name="Galperin M.Y."/>
            <person name="Jogler C."/>
        </authorList>
    </citation>
    <scope>NUCLEOTIDE SEQUENCE [LARGE SCALE GENOMIC DNA]</scope>
    <source>
        <strain evidence="2 3">K23_9</strain>
    </source>
</reference>
<evidence type="ECO:0000256" key="1">
    <source>
        <dbReference type="SAM" id="MobiDB-lite"/>
    </source>
</evidence>
<accession>A0A517NP98</accession>
<dbReference type="EMBL" id="CP036526">
    <property type="protein sequence ID" value="QDT08955.1"/>
    <property type="molecule type" value="Genomic_DNA"/>
</dbReference>
<feature type="compositionally biased region" description="Low complexity" evidence="1">
    <location>
        <begin position="112"/>
        <end position="124"/>
    </location>
</feature>